<feature type="coiled-coil region" evidence="1">
    <location>
        <begin position="314"/>
        <end position="341"/>
    </location>
</feature>
<dbReference type="SUPFAM" id="SSF51905">
    <property type="entry name" value="FAD/NAD(P)-binding domain"/>
    <property type="match status" value="1"/>
</dbReference>
<keyword evidence="1" id="KW-0175">Coiled coil</keyword>
<reference evidence="3 4" key="1">
    <citation type="submission" date="2019-06" db="EMBL/GenBank/DDBJ databases">
        <title>Flavibacter putida gen. nov., sp. nov., a novel marine bacterium of the family Flavobacteriaceae isolated from coastal seawater.</title>
        <authorList>
            <person name="Feng X."/>
        </authorList>
    </citation>
    <scope>NUCLEOTIDE SEQUENCE [LARGE SCALE GENOMIC DNA]</scope>
    <source>
        <strain evidence="3 4">PLHSN227</strain>
    </source>
</reference>
<keyword evidence="4" id="KW-1185">Reference proteome</keyword>
<dbReference type="Gene3D" id="3.50.50.60">
    <property type="entry name" value="FAD/NAD(P)-binding domain"/>
    <property type="match status" value="1"/>
</dbReference>
<proteinExistence type="predicted"/>
<dbReference type="EMBL" id="VIAR01000005">
    <property type="protein sequence ID" value="TQD39010.1"/>
    <property type="molecule type" value="Genomic_DNA"/>
</dbReference>
<evidence type="ECO:0000313" key="4">
    <source>
        <dbReference type="Proteomes" id="UP000317169"/>
    </source>
</evidence>
<dbReference type="AlphaFoldDB" id="A0A507ZN94"/>
<dbReference type="PANTHER" id="PTHR43747">
    <property type="entry name" value="FAD-BINDING PROTEIN"/>
    <property type="match status" value="1"/>
</dbReference>
<evidence type="ECO:0000259" key="2">
    <source>
        <dbReference type="Pfam" id="PF01494"/>
    </source>
</evidence>
<comment type="caution">
    <text evidence="3">The sequence shown here is derived from an EMBL/GenBank/DDBJ whole genome shotgun (WGS) entry which is preliminary data.</text>
</comment>
<feature type="domain" description="FAD-binding" evidence="2">
    <location>
        <begin position="5"/>
        <end position="324"/>
    </location>
</feature>
<protein>
    <submittedName>
        <fullName evidence="3">NAD(P)/FAD-dependent oxidoreductase</fullName>
    </submittedName>
</protein>
<accession>A0A507ZN94</accession>
<evidence type="ECO:0000313" key="3">
    <source>
        <dbReference type="EMBL" id="TQD39010.1"/>
    </source>
</evidence>
<dbReference type="InterPro" id="IPR050816">
    <property type="entry name" value="Flavin-dep_Halogenase_NPB"/>
</dbReference>
<name>A0A507ZN94_9FLAO</name>
<evidence type="ECO:0000256" key="1">
    <source>
        <dbReference type="SAM" id="Coils"/>
    </source>
</evidence>
<dbReference type="OrthoDB" id="9806565at2"/>
<dbReference type="Proteomes" id="UP000317169">
    <property type="component" value="Unassembled WGS sequence"/>
</dbReference>
<organism evidence="3 4">
    <name type="scientific">Haloflavibacter putidus</name>
    <dbReference type="NCBI Taxonomy" id="2576776"/>
    <lineage>
        <taxon>Bacteria</taxon>
        <taxon>Pseudomonadati</taxon>
        <taxon>Bacteroidota</taxon>
        <taxon>Flavobacteriia</taxon>
        <taxon>Flavobacteriales</taxon>
        <taxon>Flavobacteriaceae</taxon>
        <taxon>Haloflavibacter</taxon>
    </lineage>
</organism>
<gene>
    <name evidence="3" type="ORF">FKR84_06320</name>
</gene>
<dbReference type="Pfam" id="PF01494">
    <property type="entry name" value="FAD_binding_3"/>
    <property type="match status" value="1"/>
</dbReference>
<dbReference type="PRINTS" id="PR00420">
    <property type="entry name" value="RNGMNOXGNASE"/>
</dbReference>
<sequence length="416" mass="47234">MRKEKTDVLIIGAGPAGTVAAAYLAQKGIQVSIVEKSKFPRYTIGESLIPHCMENFKEAGLLDTLQKQNYQIKKGAKFIRNNTVGLVDFAEKFGEGWNYTWQVPRDHFDNVLAEACQQKGVKIDYNTKINKVSFLADTTSVTEVEKDGETKQIEASFVIDASGFGRVLAKQLDLDAPLNLAQHSSIFTQVRDILRPEGEKGAQITFEVIERDVWFWYIPFSNGNTSIGFVGPNNWFSQFSDNLETAFREMLSYSKNFKEQFINQAFLFIPKKVNNMAKNVSKTYGKGFVITGNSAKFLDPIFSSGVAFATESSLRAAKLILKELQNEKVDWQKDYEDYINKGTAVFESYVREWYNGNLQKLILHPNPNNQIKQQICAVLAGYVWDHTNPFVRKHTSIIKNVANLIRLEDKNKKINF</sequence>
<dbReference type="InterPro" id="IPR036188">
    <property type="entry name" value="FAD/NAD-bd_sf"/>
</dbReference>
<dbReference type="InterPro" id="IPR002938">
    <property type="entry name" value="FAD-bd"/>
</dbReference>
<dbReference type="GO" id="GO:0071949">
    <property type="term" value="F:FAD binding"/>
    <property type="evidence" value="ECO:0007669"/>
    <property type="project" value="InterPro"/>
</dbReference>
<dbReference type="PANTHER" id="PTHR43747:SF1">
    <property type="entry name" value="SLR1998 PROTEIN"/>
    <property type="match status" value="1"/>
</dbReference>
<dbReference type="RefSeq" id="WP_141421458.1">
    <property type="nucleotide sequence ID" value="NZ_VIAR01000005.1"/>
</dbReference>